<feature type="domain" description="G-protein coupled receptors family 1 profile" evidence="8">
    <location>
        <begin position="46"/>
        <end position="412"/>
    </location>
</feature>
<evidence type="ECO:0000259" key="7">
    <source>
        <dbReference type="PROSITE" id="PS50261"/>
    </source>
</evidence>
<gene>
    <name evidence="9" type="ORF">CTHT_0067930</name>
</gene>
<dbReference type="AlphaFoldDB" id="G0SGX7"/>
<keyword evidence="9" id="KW-0675">Receptor</keyword>
<feature type="transmembrane region" description="Helical" evidence="6">
    <location>
        <begin position="353"/>
        <end position="375"/>
    </location>
</feature>
<proteinExistence type="predicted"/>
<evidence type="ECO:0000256" key="3">
    <source>
        <dbReference type="ARBA" id="ARBA00022989"/>
    </source>
</evidence>
<comment type="subcellular location">
    <subcellularLocation>
        <location evidence="1">Membrane</location>
        <topology evidence="1">Multi-pass membrane protein</topology>
    </subcellularLocation>
</comment>
<feature type="transmembrane region" description="Helical" evidence="6">
    <location>
        <begin position="140"/>
        <end position="160"/>
    </location>
</feature>
<name>G0SGX7_CHATD</name>
<evidence type="ECO:0000313" key="9">
    <source>
        <dbReference type="EMBL" id="EGS17466.1"/>
    </source>
</evidence>
<dbReference type="GO" id="GO:0005886">
    <property type="term" value="C:plasma membrane"/>
    <property type="evidence" value="ECO:0007669"/>
    <property type="project" value="TreeGrafter"/>
</dbReference>
<dbReference type="SUPFAM" id="SSF81321">
    <property type="entry name" value="Family A G protein-coupled receptor-like"/>
    <property type="match status" value="1"/>
</dbReference>
<dbReference type="GO" id="GO:0004930">
    <property type="term" value="F:G protein-coupled receptor activity"/>
    <property type="evidence" value="ECO:0007669"/>
    <property type="project" value="TreeGrafter"/>
</dbReference>
<keyword evidence="10" id="KW-1185">Reference proteome</keyword>
<feature type="transmembrane region" description="Helical" evidence="6">
    <location>
        <begin position="67"/>
        <end position="89"/>
    </location>
</feature>
<dbReference type="PANTHER" id="PTHR23112:SF22">
    <property type="entry name" value="G-PROTEIN COUPLED RECEPTOR"/>
    <property type="match status" value="1"/>
</dbReference>
<evidence type="ECO:0000259" key="8">
    <source>
        <dbReference type="PROSITE" id="PS50262"/>
    </source>
</evidence>
<keyword evidence="2 6" id="KW-0812">Transmembrane</keyword>
<dbReference type="KEGG" id="cthr:CTHT_0067930"/>
<evidence type="ECO:0000256" key="1">
    <source>
        <dbReference type="ARBA" id="ARBA00004141"/>
    </source>
</evidence>
<dbReference type="HOGENOM" id="CLU_024810_3_1_1"/>
<dbReference type="GO" id="GO:0007189">
    <property type="term" value="P:adenylate cyclase-activating G protein-coupled receptor signaling pathway"/>
    <property type="evidence" value="ECO:0007669"/>
    <property type="project" value="TreeGrafter"/>
</dbReference>
<dbReference type="Pfam" id="PF05462">
    <property type="entry name" value="Dicty_CAR"/>
    <property type="match status" value="1"/>
</dbReference>
<feature type="transmembrane region" description="Helical" evidence="6">
    <location>
        <begin position="41"/>
        <end position="60"/>
    </location>
</feature>
<evidence type="ECO:0000256" key="2">
    <source>
        <dbReference type="ARBA" id="ARBA00022692"/>
    </source>
</evidence>
<dbReference type="PANTHER" id="PTHR23112">
    <property type="entry name" value="G PROTEIN-COUPLED RECEPTOR 157-RELATED"/>
    <property type="match status" value="1"/>
</dbReference>
<evidence type="ECO:0000256" key="4">
    <source>
        <dbReference type="ARBA" id="ARBA00023136"/>
    </source>
</evidence>
<keyword evidence="4 6" id="KW-0472">Membrane</keyword>
<dbReference type="InterPro" id="IPR017981">
    <property type="entry name" value="GPCR_2-like_7TM"/>
</dbReference>
<dbReference type="GeneID" id="18260831"/>
<dbReference type="PROSITE" id="PS50261">
    <property type="entry name" value="G_PROTEIN_RECEP_F2_4"/>
    <property type="match status" value="1"/>
</dbReference>
<dbReference type="EMBL" id="GL988047">
    <property type="protein sequence ID" value="EGS17466.1"/>
    <property type="molecule type" value="Genomic_DNA"/>
</dbReference>
<dbReference type="eggNOG" id="ENOG502QTGV">
    <property type="taxonomic scope" value="Eukaryota"/>
</dbReference>
<dbReference type="OMA" id="RMEIPYL"/>
<feature type="domain" description="G-protein coupled receptors family 2 profile 2" evidence="7">
    <location>
        <begin position="32"/>
        <end position="215"/>
    </location>
</feature>
<dbReference type="Gene3D" id="1.20.1070.10">
    <property type="entry name" value="Rhodopsin 7-helix transmembrane proteins"/>
    <property type="match status" value="1"/>
</dbReference>
<evidence type="ECO:0000313" key="10">
    <source>
        <dbReference type="Proteomes" id="UP000008066"/>
    </source>
</evidence>
<organism evidence="10">
    <name type="scientific">Chaetomium thermophilum (strain DSM 1495 / CBS 144.50 / IMI 039719)</name>
    <name type="common">Thermochaetoides thermophila</name>
    <dbReference type="NCBI Taxonomy" id="759272"/>
    <lineage>
        <taxon>Eukaryota</taxon>
        <taxon>Fungi</taxon>
        <taxon>Dikarya</taxon>
        <taxon>Ascomycota</taxon>
        <taxon>Pezizomycotina</taxon>
        <taxon>Sordariomycetes</taxon>
        <taxon>Sordariomycetidae</taxon>
        <taxon>Sordariales</taxon>
        <taxon>Chaetomiaceae</taxon>
        <taxon>Thermochaetoides</taxon>
    </lineage>
</organism>
<feature type="compositionally biased region" description="Basic and acidic residues" evidence="5">
    <location>
        <begin position="496"/>
        <end position="505"/>
    </location>
</feature>
<dbReference type="InterPro" id="IPR017452">
    <property type="entry name" value="GPCR_Rhodpsn_7TM"/>
</dbReference>
<feature type="transmembrane region" description="Helical" evidence="6">
    <location>
        <begin position="101"/>
        <end position="128"/>
    </location>
</feature>
<sequence>MYLWPTSSLVGRASNVVDISDPDFVHDGIDVFSILERISSVFSFLGSLVVIITFCASKAFHKPINRLVFYATFGNLITNVATLMARSFIGDHTGAGCQLQAFLIQMFMPADAFWTLAMAVNVYLTFYFRFDAQRLRKMEVPYLLLCYGIPCVIAVTFLFVKTPQKGKMYGNATLWCWISPSWDIFRIATFYGPVWIVMLITFFIYIRAGREIYKKHKQLREFSYTTSHHDLDQFGGMDDLFTSVKTTEVFVTTEVADKQTIDLAPLGAADNRRISTASASPTKPAKTAYSVTISSNQRRQSHGDDLVLPIQTNVTFDSQATATTSAPIARTITGQSSNAHPLRRRAAWEANNAIWSYTKCAILFFTAMLVTWIPSSANRVYSLTRQGKASLPLEYIAAFVLPLQGFWNAIIYVVTSWSACKLLWADIKAFCQGKPLPRNMHPHLHPHYGPHDDMDIVMNIPGITAQHQRSLSHDDYYHQIMGSVGARSGPGGKGSGNEDGKKMFESESMTELAGSTDRSRSGSSSGPTVTMTGTSDYNQQMKGLER</sequence>
<dbReference type="OrthoDB" id="18453at2759"/>
<dbReference type="Proteomes" id="UP000008066">
    <property type="component" value="Unassembled WGS sequence"/>
</dbReference>
<evidence type="ECO:0000256" key="5">
    <source>
        <dbReference type="SAM" id="MobiDB-lite"/>
    </source>
</evidence>
<keyword evidence="3 6" id="KW-1133">Transmembrane helix</keyword>
<reference evidence="9 10" key="1">
    <citation type="journal article" date="2011" name="Cell">
        <title>Insight into structure and assembly of the nuclear pore complex by utilizing the genome of a eukaryotic thermophile.</title>
        <authorList>
            <person name="Amlacher S."/>
            <person name="Sarges P."/>
            <person name="Flemming D."/>
            <person name="van Noort V."/>
            <person name="Kunze R."/>
            <person name="Devos D.P."/>
            <person name="Arumugam M."/>
            <person name="Bork P."/>
            <person name="Hurt E."/>
        </authorList>
    </citation>
    <scope>NUCLEOTIDE SEQUENCE [LARGE SCALE GENOMIC DNA]</scope>
    <source>
        <strain evidence="10">DSM 1495 / CBS 144.50 / IMI 039719</strain>
    </source>
</reference>
<dbReference type="PROSITE" id="PS50262">
    <property type="entry name" value="G_PROTEIN_RECEP_F1_2"/>
    <property type="match status" value="1"/>
</dbReference>
<feature type="transmembrane region" description="Helical" evidence="6">
    <location>
        <begin position="184"/>
        <end position="206"/>
    </location>
</feature>
<feature type="compositionally biased region" description="Polar residues" evidence="5">
    <location>
        <begin position="527"/>
        <end position="546"/>
    </location>
</feature>
<accession>G0SGX7</accession>
<dbReference type="RefSeq" id="XP_006697084.1">
    <property type="nucleotide sequence ID" value="XM_006697021.1"/>
</dbReference>
<dbReference type="GO" id="GO:0007166">
    <property type="term" value="P:cell surface receptor signaling pathway"/>
    <property type="evidence" value="ECO:0007669"/>
    <property type="project" value="InterPro"/>
</dbReference>
<evidence type="ECO:0000256" key="6">
    <source>
        <dbReference type="SAM" id="Phobius"/>
    </source>
</evidence>
<feature type="region of interest" description="Disordered" evidence="5">
    <location>
        <begin position="482"/>
        <end position="546"/>
    </location>
</feature>
<feature type="transmembrane region" description="Helical" evidence="6">
    <location>
        <begin position="395"/>
        <end position="414"/>
    </location>
</feature>
<protein>
    <submittedName>
        <fullName evidence="9">Receptor-like protein</fullName>
    </submittedName>
</protein>